<protein>
    <submittedName>
        <fullName evidence="4">Uncharacterized protein</fullName>
    </submittedName>
</protein>
<evidence type="ECO:0000256" key="2">
    <source>
        <dbReference type="ARBA" id="ARBA00022898"/>
    </source>
</evidence>
<reference evidence="4 5" key="1">
    <citation type="submission" date="2014-06" db="EMBL/GenBank/DDBJ databases">
        <title>Evolutionary Origins and Diversification of the Mycorrhizal Mutualists.</title>
        <authorList>
            <consortium name="DOE Joint Genome Institute"/>
            <consortium name="Mycorrhizal Genomics Consortium"/>
            <person name="Kohler A."/>
            <person name="Kuo A."/>
            <person name="Nagy L.G."/>
            <person name="Floudas D."/>
            <person name="Copeland A."/>
            <person name="Barry K.W."/>
            <person name="Cichocki N."/>
            <person name="Veneault-Fourrey C."/>
            <person name="LaButti K."/>
            <person name="Lindquist E.A."/>
            <person name="Lipzen A."/>
            <person name="Lundell T."/>
            <person name="Morin E."/>
            <person name="Murat C."/>
            <person name="Riley R."/>
            <person name="Ohm R."/>
            <person name="Sun H."/>
            <person name="Tunlid A."/>
            <person name="Henrissat B."/>
            <person name="Grigoriev I.V."/>
            <person name="Hibbett D.S."/>
            <person name="Martin F."/>
        </authorList>
    </citation>
    <scope>NUCLEOTIDE SEQUENCE [LARGE SCALE GENOMIC DNA]</scope>
    <source>
        <strain evidence="4 5">SS14</strain>
    </source>
</reference>
<comment type="cofactor">
    <cofactor evidence="1 3">
        <name>pyridoxal 5'-phosphate</name>
        <dbReference type="ChEBI" id="CHEBI:597326"/>
    </cofactor>
</comment>
<dbReference type="Proteomes" id="UP000054279">
    <property type="component" value="Unassembled WGS sequence"/>
</dbReference>
<dbReference type="SUPFAM" id="SSF53383">
    <property type="entry name" value="PLP-dependent transferases"/>
    <property type="match status" value="1"/>
</dbReference>
<dbReference type="OrthoDB" id="3512640at2759"/>
<keyword evidence="5" id="KW-1185">Reference proteome</keyword>
<dbReference type="EMBL" id="KN837207">
    <property type="protein sequence ID" value="KIJ33823.1"/>
    <property type="molecule type" value="Genomic_DNA"/>
</dbReference>
<dbReference type="InterPro" id="IPR015422">
    <property type="entry name" value="PyrdxlP-dep_Trfase_small"/>
</dbReference>
<gene>
    <name evidence="4" type="ORF">M422DRAFT_264113</name>
</gene>
<evidence type="ECO:0000313" key="5">
    <source>
        <dbReference type="Proteomes" id="UP000054279"/>
    </source>
</evidence>
<proteinExistence type="inferred from homology"/>
<evidence type="ECO:0000256" key="3">
    <source>
        <dbReference type="RuleBase" id="RU362118"/>
    </source>
</evidence>
<dbReference type="GO" id="GO:0030170">
    <property type="term" value="F:pyridoxal phosphate binding"/>
    <property type="evidence" value="ECO:0007669"/>
    <property type="project" value="InterPro"/>
</dbReference>
<dbReference type="InterPro" id="IPR000277">
    <property type="entry name" value="Cys/Met-Metab_PyrdxlP-dep_enz"/>
</dbReference>
<organism evidence="4 5">
    <name type="scientific">Sphaerobolus stellatus (strain SS14)</name>
    <dbReference type="NCBI Taxonomy" id="990650"/>
    <lineage>
        <taxon>Eukaryota</taxon>
        <taxon>Fungi</taxon>
        <taxon>Dikarya</taxon>
        <taxon>Basidiomycota</taxon>
        <taxon>Agaricomycotina</taxon>
        <taxon>Agaricomycetes</taxon>
        <taxon>Phallomycetidae</taxon>
        <taxon>Geastrales</taxon>
        <taxon>Sphaerobolaceae</taxon>
        <taxon>Sphaerobolus</taxon>
    </lineage>
</organism>
<accession>A0A0C9TTX5</accession>
<dbReference type="Gene3D" id="3.90.1150.10">
    <property type="entry name" value="Aspartate Aminotransferase, domain 1"/>
    <property type="match status" value="1"/>
</dbReference>
<name>A0A0C9TTX5_SPHS4</name>
<keyword evidence="2 3" id="KW-0663">Pyridoxal phosphate</keyword>
<dbReference type="GO" id="GO:0019346">
    <property type="term" value="P:transsulfuration"/>
    <property type="evidence" value="ECO:0007669"/>
    <property type="project" value="InterPro"/>
</dbReference>
<comment type="similarity">
    <text evidence="3">Belongs to the trans-sulfuration enzymes family.</text>
</comment>
<evidence type="ECO:0000256" key="1">
    <source>
        <dbReference type="ARBA" id="ARBA00001933"/>
    </source>
</evidence>
<dbReference type="Pfam" id="PF01053">
    <property type="entry name" value="Cys_Met_Meta_PP"/>
    <property type="match status" value="1"/>
</dbReference>
<evidence type="ECO:0000313" key="4">
    <source>
        <dbReference type="EMBL" id="KIJ33823.1"/>
    </source>
</evidence>
<sequence length="203" mass="22649">MACATWGEDVVTHEGTRAERDKAGVIPPSQCTRLLRRLSRPVSRRILAITTQSRAWRRTRKFVNEWVLADEAKGGDERRGKGDFPFGGMVSFGIGSVVELADDGAAERFLMRTRLFTRAESLEGVESLPSTPPAGRLALGITPDLIRLSVGVEDVGDCGTSIIVGHQWMEQRQYQRGLRRFRVKLEQRVSASSFIHTIRPCLI</sequence>
<dbReference type="HOGENOM" id="CLU_1349649_0_0_1"/>
<dbReference type="InterPro" id="IPR015424">
    <property type="entry name" value="PyrdxlP-dep_Trfase"/>
</dbReference>
<dbReference type="AlphaFoldDB" id="A0A0C9TTX5"/>